<reference evidence="1" key="1">
    <citation type="submission" date="2014-09" db="EMBL/GenBank/DDBJ databases">
        <authorList>
            <person name="Magalhaes I.L.F."/>
            <person name="Oliveira U."/>
            <person name="Santos F.R."/>
            <person name="Vidigal T.H.D.A."/>
            <person name="Brescovit A.D."/>
            <person name="Santos A.J."/>
        </authorList>
    </citation>
    <scope>NUCLEOTIDE SEQUENCE</scope>
    <source>
        <tissue evidence="1">Shoot tissue taken approximately 20 cm above the soil surface</tissue>
    </source>
</reference>
<protein>
    <submittedName>
        <fullName evidence="1">Uncharacterized protein</fullName>
    </submittedName>
</protein>
<name>A0A0A9BRT6_ARUDO</name>
<accession>A0A0A9BRT6</accession>
<evidence type="ECO:0000313" key="1">
    <source>
        <dbReference type="EMBL" id="JAD66704.1"/>
    </source>
</evidence>
<proteinExistence type="predicted"/>
<sequence length="18" mass="2115">MALKVHILKIFFSCSTYI</sequence>
<dbReference type="AlphaFoldDB" id="A0A0A9BRT6"/>
<dbReference type="EMBL" id="GBRH01231191">
    <property type="protein sequence ID" value="JAD66704.1"/>
    <property type="molecule type" value="Transcribed_RNA"/>
</dbReference>
<organism evidence="1">
    <name type="scientific">Arundo donax</name>
    <name type="common">Giant reed</name>
    <name type="synonym">Donax arundinaceus</name>
    <dbReference type="NCBI Taxonomy" id="35708"/>
    <lineage>
        <taxon>Eukaryota</taxon>
        <taxon>Viridiplantae</taxon>
        <taxon>Streptophyta</taxon>
        <taxon>Embryophyta</taxon>
        <taxon>Tracheophyta</taxon>
        <taxon>Spermatophyta</taxon>
        <taxon>Magnoliopsida</taxon>
        <taxon>Liliopsida</taxon>
        <taxon>Poales</taxon>
        <taxon>Poaceae</taxon>
        <taxon>PACMAD clade</taxon>
        <taxon>Arundinoideae</taxon>
        <taxon>Arundineae</taxon>
        <taxon>Arundo</taxon>
    </lineage>
</organism>
<reference evidence="1" key="2">
    <citation type="journal article" date="2015" name="Data Brief">
        <title>Shoot transcriptome of the giant reed, Arundo donax.</title>
        <authorList>
            <person name="Barrero R.A."/>
            <person name="Guerrero F.D."/>
            <person name="Moolhuijzen P."/>
            <person name="Goolsby J.A."/>
            <person name="Tidwell J."/>
            <person name="Bellgard S.E."/>
            <person name="Bellgard M.I."/>
        </authorList>
    </citation>
    <scope>NUCLEOTIDE SEQUENCE</scope>
    <source>
        <tissue evidence="1">Shoot tissue taken approximately 20 cm above the soil surface</tissue>
    </source>
</reference>